<reference evidence="7" key="1">
    <citation type="submission" date="2020-05" db="UniProtKB">
        <authorList>
            <consortium name="EnsemblMetazoa"/>
        </authorList>
    </citation>
    <scope>IDENTIFICATION</scope>
    <source>
        <strain evidence="7">FUMOZ</strain>
    </source>
</reference>
<feature type="compositionally biased region" description="Basic and acidic residues" evidence="5">
    <location>
        <begin position="219"/>
        <end position="233"/>
    </location>
</feature>
<dbReference type="EnsemblMetazoa" id="AFUN019796-RA">
    <property type="protein sequence ID" value="AFUN019796-PA"/>
    <property type="gene ID" value="AFUN019796"/>
</dbReference>
<dbReference type="Gene3D" id="3.30.70.330">
    <property type="match status" value="1"/>
</dbReference>
<dbReference type="VEuPathDB" id="VectorBase:AFUN005562"/>
<evidence type="ECO:0000256" key="1">
    <source>
        <dbReference type="ARBA" id="ARBA00004642"/>
    </source>
</evidence>
<dbReference type="InterPro" id="IPR052285">
    <property type="entry name" value="NEXT_complex_subunit"/>
</dbReference>
<name>A0A182RH53_ANOFN</name>
<dbReference type="EnsemblMetazoa" id="AFUN005562-RA">
    <property type="protein sequence ID" value="AFUN005562-PA"/>
    <property type="gene ID" value="AFUN005562"/>
</dbReference>
<evidence type="ECO:0000313" key="7">
    <source>
        <dbReference type="EnsemblMetazoa" id="AFUN005562-PA"/>
    </source>
</evidence>
<dbReference type="InterPro" id="IPR035979">
    <property type="entry name" value="RBD_domain_sf"/>
</dbReference>
<comment type="subcellular location">
    <subcellularLocation>
        <location evidence="1">Nucleus</location>
        <location evidence="1">Nucleoplasm</location>
    </subcellularLocation>
</comment>
<protein>
    <submittedName>
        <fullName evidence="7">RRM domain-containing protein</fullName>
    </submittedName>
</protein>
<dbReference type="PANTHER" id="PTHR13798:SF11">
    <property type="entry name" value="RNA-BINDING PROTEIN 7-RELATED"/>
    <property type="match status" value="1"/>
</dbReference>
<dbReference type="CDD" id="cd12336">
    <property type="entry name" value="RRM_RBM7_like"/>
    <property type="match status" value="1"/>
</dbReference>
<feature type="region of interest" description="Disordered" evidence="5">
    <location>
        <begin position="80"/>
        <end position="113"/>
    </location>
</feature>
<dbReference type="GO" id="GO:0003727">
    <property type="term" value="F:single-stranded RNA binding"/>
    <property type="evidence" value="ECO:0007669"/>
    <property type="project" value="TreeGrafter"/>
</dbReference>
<dbReference type="VEuPathDB" id="VectorBase:AFUN2_001265"/>
<dbReference type="PANTHER" id="PTHR13798">
    <property type="entry name" value="RNA BINDING MOTIF RBM PROTEIN -RELATED"/>
    <property type="match status" value="1"/>
</dbReference>
<dbReference type="GO" id="GO:0000381">
    <property type="term" value="P:regulation of alternative mRNA splicing, via spliceosome"/>
    <property type="evidence" value="ECO:0007669"/>
    <property type="project" value="TreeGrafter"/>
</dbReference>
<dbReference type="GO" id="GO:0005654">
    <property type="term" value="C:nucleoplasm"/>
    <property type="evidence" value="ECO:0007669"/>
    <property type="project" value="UniProtKB-SubCell"/>
</dbReference>
<keyword evidence="3" id="KW-0539">Nucleus</keyword>
<organism evidence="7">
    <name type="scientific">Anopheles funestus</name>
    <name type="common">African malaria mosquito</name>
    <dbReference type="NCBI Taxonomy" id="62324"/>
    <lineage>
        <taxon>Eukaryota</taxon>
        <taxon>Metazoa</taxon>
        <taxon>Ecdysozoa</taxon>
        <taxon>Arthropoda</taxon>
        <taxon>Hexapoda</taxon>
        <taxon>Insecta</taxon>
        <taxon>Pterygota</taxon>
        <taxon>Neoptera</taxon>
        <taxon>Endopterygota</taxon>
        <taxon>Diptera</taxon>
        <taxon>Nematocera</taxon>
        <taxon>Culicoidea</taxon>
        <taxon>Culicidae</taxon>
        <taxon>Anophelinae</taxon>
        <taxon>Anopheles</taxon>
    </lineage>
</organism>
<feature type="compositionally biased region" description="Polar residues" evidence="5">
    <location>
        <begin position="84"/>
        <end position="113"/>
    </location>
</feature>
<dbReference type="PROSITE" id="PS50102">
    <property type="entry name" value="RRM"/>
    <property type="match status" value="1"/>
</dbReference>
<dbReference type="InterPro" id="IPR000504">
    <property type="entry name" value="RRM_dom"/>
</dbReference>
<accession>A0A182RH53</accession>
<feature type="compositionally biased region" description="Polar residues" evidence="5">
    <location>
        <begin position="190"/>
        <end position="200"/>
    </location>
</feature>
<proteinExistence type="predicted"/>
<keyword evidence="2 4" id="KW-0694">RNA-binding</keyword>
<dbReference type="STRING" id="62324.A0A182RH53"/>
<evidence type="ECO:0000259" key="6">
    <source>
        <dbReference type="PROSITE" id="PS50102"/>
    </source>
</evidence>
<evidence type="ECO:0000256" key="4">
    <source>
        <dbReference type="PROSITE-ProRule" id="PRU00176"/>
    </source>
</evidence>
<dbReference type="Pfam" id="PF00076">
    <property type="entry name" value="RRM_1"/>
    <property type="match status" value="1"/>
</dbReference>
<feature type="domain" description="RRM" evidence="6">
    <location>
        <begin position="6"/>
        <end position="83"/>
    </location>
</feature>
<evidence type="ECO:0000256" key="3">
    <source>
        <dbReference type="ARBA" id="ARBA00023242"/>
    </source>
</evidence>
<evidence type="ECO:0000256" key="5">
    <source>
        <dbReference type="SAM" id="MobiDB-lite"/>
    </source>
</evidence>
<dbReference type="InterPro" id="IPR012677">
    <property type="entry name" value="Nucleotide-bd_a/b_plait_sf"/>
</dbReference>
<sequence>MSEDERTLWCGNLSESVTEELLYELFLQAGPLEKVKIPRDGDRRQRSYAFITFAHACSVEYALNIFEGTALLQRPLTLHRKTRNGPNASTTLTQTNFNHPMGSGSRSNNTDTRYSNDAAPVHFPQQQPMDGNAFASSNINLDSLNAMYGQNDILATMSMALSSSPFVFTPDLLAQLGQQMLGADLPPLNDANQQQSSLRTKITHSDRSHHRDRHHNKPYSRDDRYDYNHDRNDSHKRHRYDSNSGRHNNDREKDHHRSNRRRR</sequence>
<feature type="region of interest" description="Disordered" evidence="5">
    <location>
        <begin position="184"/>
        <end position="263"/>
    </location>
</feature>
<dbReference type="VEuPathDB" id="VectorBase:AFUN019796"/>
<evidence type="ECO:0000256" key="2">
    <source>
        <dbReference type="ARBA" id="ARBA00022884"/>
    </source>
</evidence>
<dbReference type="SUPFAM" id="SSF54928">
    <property type="entry name" value="RNA-binding domain, RBD"/>
    <property type="match status" value="1"/>
</dbReference>
<dbReference type="SMART" id="SM00360">
    <property type="entry name" value="RRM"/>
    <property type="match status" value="1"/>
</dbReference>
<feature type="compositionally biased region" description="Basic residues" evidence="5">
    <location>
        <begin position="207"/>
        <end position="218"/>
    </location>
</feature>
<dbReference type="AlphaFoldDB" id="A0A182RH53"/>